<dbReference type="Pfam" id="PF08406">
    <property type="entry name" value="CbbQ_C"/>
    <property type="match status" value="1"/>
</dbReference>
<sequence>MTTQATTSAGTGQKGRKKASPAPTPAPQAVAGAGLAEEQVQPQWVQHDAYQAFGVELMRGKTMIGLSAPSAFTPAKDPTYKWPMENLRDLAYFYVAGGNAFCAMGHPGTGKTAGVQQFHAALNLPLLCMSANPRTQAYHLIGRLVPNQEGGVSWSDGPVLMAARLGMSVLIDEYNVIDPGEMTGLNLLLEGRPYLVPETSELVVPRKGFRVYATCNPKDDKGLVHGRHTQDNANDERFEFSWFGYLPPEVEIDLVAGLIEPFQPGLPPKTLAEMFVTVANQVRKLYAGESDESGALDKTISTRVLRRWVGKAMLAQGGGLVEAPIHYGLERAWSLSCSDEVRVAVHELVTQTFGGAEYKSSKDSLHALDLAGG</sequence>
<evidence type="ECO:0000259" key="6">
    <source>
        <dbReference type="Pfam" id="PF08406"/>
    </source>
</evidence>
<keyword evidence="7" id="KW-0614">Plasmid</keyword>
<evidence type="ECO:0000259" key="5">
    <source>
        <dbReference type="Pfam" id="PF07728"/>
    </source>
</evidence>
<feature type="domain" description="CbbQ/NirQ/NorQ C-terminal" evidence="6">
    <location>
        <begin position="269"/>
        <end position="351"/>
    </location>
</feature>
<dbReference type="RefSeq" id="WP_024979403.1">
    <property type="nucleotide sequence ID" value="NZ_CP016024.1"/>
</dbReference>
<evidence type="ECO:0000256" key="1">
    <source>
        <dbReference type="ARBA" id="ARBA00009417"/>
    </source>
</evidence>
<dbReference type="InterPro" id="IPR011704">
    <property type="entry name" value="ATPase_dyneun-rel_AAA"/>
</dbReference>
<evidence type="ECO:0000313" key="7">
    <source>
        <dbReference type="EMBL" id="ANJ76340.1"/>
    </source>
</evidence>
<evidence type="ECO:0000313" key="8">
    <source>
        <dbReference type="Proteomes" id="UP000078572"/>
    </source>
</evidence>
<comment type="similarity">
    <text evidence="1">Belongs to the CbbQ/NirQ/NorQ/GpvN family.</text>
</comment>
<dbReference type="GO" id="GO:0016887">
    <property type="term" value="F:ATP hydrolysis activity"/>
    <property type="evidence" value="ECO:0007669"/>
    <property type="project" value="InterPro"/>
</dbReference>
<dbReference type="InterPro" id="IPR027417">
    <property type="entry name" value="P-loop_NTPase"/>
</dbReference>
<dbReference type="InterPro" id="IPR013615">
    <property type="entry name" value="CbbQ_C"/>
</dbReference>
<dbReference type="SUPFAM" id="SSF52540">
    <property type="entry name" value="P-loop containing nucleoside triphosphate hydrolases"/>
    <property type="match status" value="1"/>
</dbReference>
<dbReference type="InterPro" id="IPR050764">
    <property type="entry name" value="CbbQ/NirQ/NorQ/GpvN"/>
</dbReference>
<dbReference type="GO" id="GO:0005524">
    <property type="term" value="F:ATP binding"/>
    <property type="evidence" value="ECO:0007669"/>
    <property type="project" value="UniProtKB-KW"/>
</dbReference>
<dbReference type="Pfam" id="PF07728">
    <property type="entry name" value="AAA_5"/>
    <property type="match status" value="1"/>
</dbReference>
<evidence type="ECO:0000256" key="3">
    <source>
        <dbReference type="ARBA" id="ARBA00022840"/>
    </source>
</evidence>
<organism evidence="7 8">
    <name type="scientific">Ralstonia insidiosa</name>
    <dbReference type="NCBI Taxonomy" id="190721"/>
    <lineage>
        <taxon>Bacteria</taxon>
        <taxon>Pseudomonadati</taxon>
        <taxon>Pseudomonadota</taxon>
        <taxon>Betaproteobacteria</taxon>
        <taxon>Burkholderiales</taxon>
        <taxon>Burkholderiaceae</taxon>
        <taxon>Ralstonia</taxon>
    </lineage>
</organism>
<dbReference type="AlphaFoldDB" id="A0A192A785"/>
<feature type="domain" description="ATPase dynein-related AAA" evidence="5">
    <location>
        <begin position="104"/>
        <end position="221"/>
    </location>
</feature>
<keyword evidence="2" id="KW-0547">Nucleotide-binding</keyword>
<evidence type="ECO:0000256" key="2">
    <source>
        <dbReference type="ARBA" id="ARBA00022741"/>
    </source>
</evidence>
<proteinExistence type="inferred from homology"/>
<dbReference type="EMBL" id="CP016024">
    <property type="protein sequence ID" value="ANJ76340.1"/>
    <property type="molecule type" value="Genomic_DNA"/>
</dbReference>
<dbReference type="Gene3D" id="3.40.50.300">
    <property type="entry name" value="P-loop containing nucleotide triphosphate hydrolases"/>
    <property type="match status" value="1"/>
</dbReference>
<reference evidence="8" key="1">
    <citation type="submission" date="2016-06" db="EMBL/GenBank/DDBJ databases">
        <authorList>
            <person name="Xu Y."/>
            <person name="Nagy A."/>
            <person name="Yan X."/>
            <person name="Kim S.W."/>
            <person name="Haley B."/>
            <person name="Liu N.T."/>
            <person name="Nou X."/>
        </authorList>
    </citation>
    <scope>NUCLEOTIDE SEQUENCE [LARGE SCALE GENOMIC DNA]</scope>
    <source>
        <strain evidence="8">ATCC 49129</strain>
        <plasmid evidence="8">pri-1</plasmid>
    </source>
</reference>
<dbReference type="PANTHER" id="PTHR42759:SF1">
    <property type="entry name" value="MAGNESIUM-CHELATASE SUBUNIT CHLD"/>
    <property type="match status" value="1"/>
</dbReference>
<name>A0A192A785_9RALS</name>
<evidence type="ECO:0008006" key="9">
    <source>
        <dbReference type="Google" id="ProtNLM"/>
    </source>
</evidence>
<gene>
    <name evidence="7" type="ORF">A9Y76_27445</name>
</gene>
<dbReference type="GeneID" id="61529774"/>
<accession>A0A192A785</accession>
<protein>
    <recommendedName>
        <fullName evidence="9">ATPase</fullName>
    </recommendedName>
</protein>
<evidence type="ECO:0000256" key="4">
    <source>
        <dbReference type="SAM" id="MobiDB-lite"/>
    </source>
</evidence>
<dbReference type="Proteomes" id="UP000078572">
    <property type="component" value="Plasmid pRI-1"/>
</dbReference>
<keyword evidence="8" id="KW-1185">Reference proteome</keyword>
<geneLocation type="plasmid" evidence="8">
    <name>pri-1</name>
</geneLocation>
<feature type="region of interest" description="Disordered" evidence="4">
    <location>
        <begin position="1"/>
        <end position="35"/>
    </location>
</feature>
<keyword evidence="3" id="KW-0067">ATP-binding</keyword>
<dbReference type="PANTHER" id="PTHR42759">
    <property type="entry name" value="MOXR FAMILY PROTEIN"/>
    <property type="match status" value="1"/>
</dbReference>
<feature type="compositionally biased region" description="Low complexity" evidence="4">
    <location>
        <begin position="1"/>
        <end position="11"/>
    </location>
</feature>
<dbReference type="OrthoDB" id="9808317at2"/>